<evidence type="ECO:0000313" key="1">
    <source>
        <dbReference type="EMBL" id="MBA2883071.1"/>
    </source>
</evidence>
<evidence type="ECO:0000313" key="2">
    <source>
        <dbReference type="Proteomes" id="UP000525298"/>
    </source>
</evidence>
<gene>
    <name evidence="1" type="ORF">HNR65_003428</name>
</gene>
<dbReference type="RefSeq" id="WP_181552686.1">
    <property type="nucleotide sequence ID" value="NZ_JACDUS010000016.1"/>
</dbReference>
<name>A0A7W0HMG6_9BACT</name>
<keyword evidence="2" id="KW-1185">Reference proteome</keyword>
<protein>
    <submittedName>
        <fullName evidence="1">Uncharacterized protein</fullName>
    </submittedName>
</protein>
<dbReference type="Proteomes" id="UP000525298">
    <property type="component" value="Unassembled WGS sequence"/>
</dbReference>
<proteinExistence type="predicted"/>
<accession>A0A7W0HMG6</accession>
<sequence>MTTLFEIYEAAMDNAGNHDGEVNAHYFMDYAEGAMGITLDRDQAEYMEKIHNQYAALPWDQEYQNQYHHHVEKPLDVEARKTARIFAEPTGLYHVCNDDGNMLDARGGGHRTKADAMRAAAFDGFTHATGSGCYWEGVRRIPAELRG</sequence>
<dbReference type="EMBL" id="JACDUS010000016">
    <property type="protein sequence ID" value="MBA2883071.1"/>
    <property type="molecule type" value="Genomic_DNA"/>
</dbReference>
<dbReference type="AlphaFoldDB" id="A0A7W0HMG6"/>
<reference evidence="1 2" key="1">
    <citation type="submission" date="2020-07" db="EMBL/GenBank/DDBJ databases">
        <title>Genomic Encyclopedia of Type Strains, Phase IV (KMG-IV): sequencing the most valuable type-strain genomes for metagenomic binning, comparative biology and taxonomic classification.</title>
        <authorList>
            <person name="Goeker M."/>
        </authorList>
    </citation>
    <scope>NUCLEOTIDE SEQUENCE [LARGE SCALE GENOMIC DNA]</scope>
    <source>
        <strain evidence="1 2">DSM 17721</strain>
    </source>
</reference>
<comment type="caution">
    <text evidence="1">The sequence shown here is derived from an EMBL/GenBank/DDBJ whole genome shotgun (WGS) entry which is preliminary data.</text>
</comment>
<organism evidence="1 2">
    <name type="scientific">Desulfosalsimonas propionicica</name>
    <dbReference type="NCBI Taxonomy" id="332175"/>
    <lineage>
        <taxon>Bacteria</taxon>
        <taxon>Pseudomonadati</taxon>
        <taxon>Thermodesulfobacteriota</taxon>
        <taxon>Desulfobacteria</taxon>
        <taxon>Desulfobacterales</taxon>
        <taxon>Desulfosalsimonadaceae</taxon>
        <taxon>Desulfosalsimonas</taxon>
    </lineage>
</organism>